<dbReference type="EMBL" id="GG745344">
    <property type="protein sequence ID" value="KNE64335.1"/>
    <property type="molecule type" value="Genomic_DNA"/>
</dbReference>
<dbReference type="OrthoDB" id="10258141at2759"/>
<evidence type="ECO:0000256" key="2">
    <source>
        <dbReference type="ARBA" id="ARBA00006536"/>
    </source>
</evidence>
<dbReference type="GO" id="GO:0005770">
    <property type="term" value="C:late endosome"/>
    <property type="evidence" value="ECO:0007669"/>
    <property type="project" value="TreeGrafter"/>
</dbReference>
<reference evidence="8 9" key="1">
    <citation type="submission" date="2009-11" db="EMBL/GenBank/DDBJ databases">
        <title>Annotation of Allomyces macrogynus ATCC 38327.</title>
        <authorList>
            <consortium name="The Broad Institute Genome Sequencing Platform"/>
            <person name="Russ C."/>
            <person name="Cuomo C."/>
            <person name="Burger G."/>
            <person name="Gray M.W."/>
            <person name="Holland P.W.H."/>
            <person name="King N."/>
            <person name="Lang F.B.F."/>
            <person name="Roger A.J."/>
            <person name="Ruiz-Trillo I."/>
            <person name="Young S.K."/>
            <person name="Zeng Q."/>
            <person name="Gargeya S."/>
            <person name="Fitzgerald M."/>
            <person name="Haas B."/>
            <person name="Abouelleil A."/>
            <person name="Alvarado L."/>
            <person name="Arachchi H.M."/>
            <person name="Berlin A."/>
            <person name="Chapman S.B."/>
            <person name="Gearin G."/>
            <person name="Goldberg J."/>
            <person name="Griggs A."/>
            <person name="Gujja S."/>
            <person name="Hansen M."/>
            <person name="Heiman D."/>
            <person name="Howarth C."/>
            <person name="Larimer J."/>
            <person name="Lui A."/>
            <person name="MacDonald P.J.P."/>
            <person name="McCowen C."/>
            <person name="Montmayeur A."/>
            <person name="Murphy C."/>
            <person name="Neiman D."/>
            <person name="Pearson M."/>
            <person name="Priest M."/>
            <person name="Roberts A."/>
            <person name="Saif S."/>
            <person name="Shea T."/>
            <person name="Sisk P."/>
            <person name="Stolte C."/>
            <person name="Sykes S."/>
            <person name="Wortman J."/>
            <person name="Nusbaum C."/>
            <person name="Birren B."/>
        </authorList>
    </citation>
    <scope>NUCLEOTIDE SEQUENCE [LARGE SCALE GENOMIC DNA]</scope>
    <source>
        <strain evidence="8 9">ATCC 38327</strain>
    </source>
</reference>
<sequence length="961" mass="104878">MSSSDLSVAPPEDQARILQDALARVKVHAFHMRKSLDAERIMDALKHALELVSELRVGTLTPKNYYELYMLVFDNLRYLAVVLGDAHRAGKADLATLYELVQYSGAIVPRLYMMITVAAAYLPMRQTPVKIILRDLLDMCRGVQHPVRGLFLRHYLSSMTKDYLPDGPNPAAAVAMPLPASPEPPVDQANGTASPTPSPAPTPAPVATAAAPADGTVDDAIAFVMQNFVEMNKLWVRLQYQGPTRDRDRREEERRELRILVGTNIVRLSQLEAVDLGMYQATILPPILDQIIQCRDVIAQEYLMEVIIQVFPDVFHLQTLQPLLAVTAQLQRQVNIKQIIVALIDRLRAFASERSNAASAAREENDGAAAGESSSAAASSAAAAPANGTAAVTTTAAPLANGIPSNVQLFDVFWAQITQVITARPDLGITDIASLLLSLMQLSVTCYPTQLEYVDQILVFAREQVARAANTPELLAPATVASLQSMLLAVLQGGAVPRDPLVVVALRGQGAAFRDLLATQPYATRLHVARTLVTALVDARAVLDAEEVVAAVWECVAVLVKDQRDAPLWKNTGMFVDREAAAAALASPDSHHRDDQLEQVAMEQGLVAKLVTLIAHEDTGVHAQLLSVTRKYLAEGGGYRIKYTFPALVYQAIRLVDRVAALPPTPETDREQMHLFKYLHQVITAIHLKSDDIDQATHLFLMAARAADAAKSEEIAYEFFVSALTVYEECISDSRHQFLALTAIVNALLECSVFAVDNYDTLATKCTLHASRLLKRPDQCRAVIQCSHLFWPQHKEYRDGKRVLECLQKALKFADACLDTIMNVELFIETLVRYIYFYEKGCPVVTSKHVSGLLELIATNLANLHEAASTNPDDNAVTAATSVVPRGFSASSLVGLDVGDASAPLPAARAGALVGPSSLKTVTSHFRRTCQMVRERQANPPRTLGEAGPYYGEMVVPAVAF</sequence>
<dbReference type="PANTHER" id="PTHR11099">
    <property type="entry name" value="VACUOLAR SORTING PROTEIN 35"/>
    <property type="match status" value="1"/>
</dbReference>
<accession>A0A0L0SPM6</accession>
<name>A0A0L0SPM6_ALLM3</name>
<dbReference type="PIRSF" id="PIRSF009375">
    <property type="entry name" value="Retromer_Vps35"/>
    <property type="match status" value="1"/>
</dbReference>
<dbReference type="PANTHER" id="PTHR11099:SF0">
    <property type="entry name" value="VACUOLAR PROTEIN SORTING-ASSOCIATED PROTEIN 35"/>
    <property type="match status" value="1"/>
</dbReference>
<dbReference type="AlphaFoldDB" id="A0A0L0SPM6"/>
<dbReference type="GO" id="GO:0042147">
    <property type="term" value="P:retrograde transport, endosome to Golgi"/>
    <property type="evidence" value="ECO:0007669"/>
    <property type="project" value="InterPro"/>
</dbReference>
<proteinExistence type="inferred from homology"/>
<dbReference type="Pfam" id="PF03635">
    <property type="entry name" value="Vps35"/>
    <property type="match status" value="1"/>
</dbReference>
<comment type="function">
    <text evidence="6">Plays a role in vesicular protein sorting.</text>
</comment>
<dbReference type="VEuPathDB" id="FungiDB:AMAG_09362"/>
<dbReference type="InterPro" id="IPR005378">
    <property type="entry name" value="Vps35"/>
</dbReference>
<evidence type="ECO:0000256" key="4">
    <source>
        <dbReference type="ARBA" id="ARBA00022927"/>
    </source>
</evidence>
<keyword evidence="3 6" id="KW-0813">Transport</keyword>
<reference evidence="9" key="2">
    <citation type="submission" date="2009-11" db="EMBL/GenBank/DDBJ databases">
        <title>The Genome Sequence of Allomyces macrogynus strain ATCC 38327.</title>
        <authorList>
            <consortium name="The Broad Institute Genome Sequencing Platform"/>
            <person name="Russ C."/>
            <person name="Cuomo C."/>
            <person name="Shea T."/>
            <person name="Young S.K."/>
            <person name="Zeng Q."/>
            <person name="Koehrsen M."/>
            <person name="Haas B."/>
            <person name="Borodovsky M."/>
            <person name="Guigo R."/>
            <person name="Alvarado L."/>
            <person name="Berlin A."/>
            <person name="Borenstein D."/>
            <person name="Chen Z."/>
            <person name="Engels R."/>
            <person name="Freedman E."/>
            <person name="Gellesch M."/>
            <person name="Goldberg J."/>
            <person name="Griggs A."/>
            <person name="Gujja S."/>
            <person name="Heiman D."/>
            <person name="Hepburn T."/>
            <person name="Howarth C."/>
            <person name="Jen D."/>
            <person name="Larson L."/>
            <person name="Lewis B."/>
            <person name="Mehta T."/>
            <person name="Park D."/>
            <person name="Pearson M."/>
            <person name="Roberts A."/>
            <person name="Saif S."/>
            <person name="Shenoy N."/>
            <person name="Sisk P."/>
            <person name="Stolte C."/>
            <person name="Sykes S."/>
            <person name="Walk T."/>
            <person name="White J."/>
            <person name="Yandava C."/>
            <person name="Burger G."/>
            <person name="Gray M.W."/>
            <person name="Holland P.W.H."/>
            <person name="King N."/>
            <person name="Lang F.B.F."/>
            <person name="Roger A.J."/>
            <person name="Ruiz-Trillo I."/>
            <person name="Lander E."/>
            <person name="Nusbaum C."/>
        </authorList>
    </citation>
    <scope>NUCLEOTIDE SEQUENCE [LARGE SCALE GENOMIC DNA]</scope>
    <source>
        <strain evidence="9">ATCC 38327</strain>
    </source>
</reference>
<evidence type="ECO:0000256" key="1">
    <source>
        <dbReference type="ARBA" id="ARBA00004170"/>
    </source>
</evidence>
<keyword evidence="4 6" id="KW-0653">Protein transport</keyword>
<evidence type="ECO:0000313" key="9">
    <source>
        <dbReference type="Proteomes" id="UP000054350"/>
    </source>
</evidence>
<evidence type="ECO:0000256" key="3">
    <source>
        <dbReference type="ARBA" id="ARBA00022448"/>
    </source>
</evidence>
<comment type="subcellular location">
    <subcellularLocation>
        <location evidence="1">Membrane</location>
        <topology evidence="1">Peripheral membrane protein</topology>
    </subcellularLocation>
</comment>
<evidence type="ECO:0000256" key="6">
    <source>
        <dbReference type="PIRNR" id="PIRNR009375"/>
    </source>
</evidence>
<evidence type="ECO:0000256" key="7">
    <source>
        <dbReference type="SAM" id="MobiDB-lite"/>
    </source>
</evidence>
<dbReference type="OMA" id="YIRSREY"/>
<keyword evidence="9" id="KW-1185">Reference proteome</keyword>
<evidence type="ECO:0000313" key="8">
    <source>
        <dbReference type="EMBL" id="KNE64335.1"/>
    </source>
</evidence>
<dbReference type="STRING" id="578462.A0A0L0SPM6"/>
<dbReference type="GO" id="GO:0006886">
    <property type="term" value="P:intracellular protein transport"/>
    <property type="evidence" value="ECO:0007669"/>
    <property type="project" value="TreeGrafter"/>
</dbReference>
<dbReference type="Gene3D" id="1.25.40.660">
    <property type="entry name" value="Vacuolar protein sorting-associated protein 35, helical subcomplex Vps35-C"/>
    <property type="match status" value="1"/>
</dbReference>
<dbReference type="eggNOG" id="KOG1107">
    <property type="taxonomic scope" value="Eukaryota"/>
</dbReference>
<dbReference type="GO" id="GO:0005829">
    <property type="term" value="C:cytosol"/>
    <property type="evidence" value="ECO:0007669"/>
    <property type="project" value="GOC"/>
</dbReference>
<dbReference type="Proteomes" id="UP000054350">
    <property type="component" value="Unassembled WGS sequence"/>
</dbReference>
<dbReference type="InterPro" id="IPR042491">
    <property type="entry name" value="Vps35_C"/>
</dbReference>
<feature type="region of interest" description="Disordered" evidence="7">
    <location>
        <begin position="174"/>
        <end position="210"/>
    </location>
</feature>
<gene>
    <name evidence="8" type="ORF">AMAG_09362</name>
</gene>
<dbReference type="GO" id="GO:0030906">
    <property type="term" value="C:retromer, cargo-selective complex"/>
    <property type="evidence" value="ECO:0007669"/>
    <property type="project" value="InterPro"/>
</dbReference>
<evidence type="ECO:0000256" key="5">
    <source>
        <dbReference type="ARBA" id="ARBA00023136"/>
    </source>
</evidence>
<comment type="similarity">
    <text evidence="2 6">Belongs to the VPS35 family.</text>
</comment>
<organism evidence="8 9">
    <name type="scientific">Allomyces macrogynus (strain ATCC 38327)</name>
    <name type="common">Allomyces javanicus var. macrogynus</name>
    <dbReference type="NCBI Taxonomy" id="578462"/>
    <lineage>
        <taxon>Eukaryota</taxon>
        <taxon>Fungi</taxon>
        <taxon>Fungi incertae sedis</taxon>
        <taxon>Blastocladiomycota</taxon>
        <taxon>Blastocladiomycetes</taxon>
        <taxon>Blastocladiales</taxon>
        <taxon>Blastocladiaceae</taxon>
        <taxon>Allomyces</taxon>
    </lineage>
</organism>
<keyword evidence="5" id="KW-0472">Membrane</keyword>
<protein>
    <recommendedName>
        <fullName evidence="6">Vacuolar protein sorting-associated protein 35</fullName>
    </recommendedName>
</protein>